<dbReference type="InterPro" id="IPR036383">
    <property type="entry name" value="TSP1_rpt_sf"/>
</dbReference>
<evidence type="ECO:0000313" key="8">
    <source>
        <dbReference type="EMBL" id="KAK0044248.1"/>
    </source>
</evidence>
<comment type="caution">
    <text evidence="8">The sequence shown here is derived from an EMBL/GenBank/DDBJ whole genome shotgun (WGS) entry which is preliminary data.</text>
</comment>
<dbReference type="Proteomes" id="UP001233172">
    <property type="component" value="Unassembled WGS sequence"/>
</dbReference>
<evidence type="ECO:0000256" key="6">
    <source>
        <dbReference type="SAM" id="MobiDB-lite"/>
    </source>
</evidence>
<dbReference type="PANTHER" id="PTHR22906">
    <property type="entry name" value="PROPERDIN"/>
    <property type="match status" value="1"/>
</dbReference>
<accession>A0AAD8AXI9</accession>
<dbReference type="InterPro" id="IPR052065">
    <property type="entry name" value="Compl_asym_regulator"/>
</dbReference>
<evidence type="ECO:0000256" key="4">
    <source>
        <dbReference type="ARBA" id="ARBA00022737"/>
    </source>
</evidence>
<dbReference type="AlphaFoldDB" id="A0AAD8AXI9"/>
<keyword evidence="5" id="KW-1015">Disulfide bond</keyword>
<dbReference type="Gene3D" id="2.20.100.10">
    <property type="entry name" value="Thrombospondin type-1 (TSP1) repeat"/>
    <property type="match status" value="6"/>
</dbReference>
<feature type="signal peptide" evidence="7">
    <location>
        <begin position="1"/>
        <end position="25"/>
    </location>
</feature>
<evidence type="ECO:0000256" key="2">
    <source>
        <dbReference type="ARBA" id="ARBA00022525"/>
    </source>
</evidence>
<dbReference type="SUPFAM" id="SSF82895">
    <property type="entry name" value="TSP-1 type 1 repeat"/>
    <property type="match status" value="6"/>
</dbReference>
<feature type="chain" id="PRO_5042144286" evidence="7">
    <location>
        <begin position="26"/>
        <end position="529"/>
    </location>
</feature>
<evidence type="ECO:0000256" key="3">
    <source>
        <dbReference type="ARBA" id="ARBA00022729"/>
    </source>
</evidence>
<feature type="compositionally biased region" description="Low complexity" evidence="6">
    <location>
        <begin position="97"/>
        <end position="114"/>
    </location>
</feature>
<reference evidence="8" key="2">
    <citation type="submission" date="2023-04" db="EMBL/GenBank/DDBJ databases">
        <authorList>
            <person name="Bu L."/>
            <person name="Lu L."/>
            <person name="Laidemitt M.R."/>
            <person name="Zhang S.M."/>
            <person name="Mutuku M."/>
            <person name="Mkoji G."/>
            <person name="Steinauer M."/>
            <person name="Loker E.S."/>
        </authorList>
    </citation>
    <scope>NUCLEOTIDE SEQUENCE</scope>
    <source>
        <strain evidence="8">KasaAsao</strain>
        <tissue evidence="8">Whole Snail</tissue>
    </source>
</reference>
<dbReference type="FunFam" id="2.20.100.10:FF:000001">
    <property type="entry name" value="semaphorin-5A isoform X1"/>
    <property type="match status" value="1"/>
</dbReference>
<sequence>MRATHRAVKCIVSLTLIWLVLTVEGRLFCYRRLKKRNQCGGYLKKENYLDKAACCKGRGEGFADKKVKLGRNRFQCTPCPDIEVKSGPREEILDKQTVTPELTTPPTSTTSSSTAELLWPTQAVRVEYHIDPDRPPPRDDNGQLIVWEQWSPCSVSCGAGWRSRAKVCDNCDRNDYENVQSQPCMINFYCPVDGSWGPWYPWEPCYSTCNRGTRSRSRKCNYPPPAYGGAPCEGDGLAVQECNSRPCPVDGGWGEWSDYTDCSSSCGTGTSKRTRHCDTPVPLHGGKDCVGSDIMTKKCEIVKCPVDGGWSLWNAWTWCAVTCGRGIRERSRACESPKPQHGGRDCEGLRAEQDECFGSRPCPIDGGWSEWSPYGYCRAARCSAGHQIRTRSCSKPSPAHGGKPCVGQQYERISCFNDQDCPRNGSWCEWSEWNSCSTTCQHNSLQGRHRLCACPAPKNGGLNCQGDSLEVRRCEKVPICSKPTLATETLDETYDEETQYRDTQEPPEVTVGETIQTSTEKVLSEEETG</sequence>
<dbReference type="Pfam" id="PF00090">
    <property type="entry name" value="TSP_1"/>
    <property type="match status" value="6"/>
</dbReference>
<keyword evidence="3 7" id="KW-0732">Signal</keyword>
<name>A0AAD8AXI9_BIOPF</name>
<comment type="subcellular location">
    <subcellularLocation>
        <location evidence="1">Secreted</location>
    </subcellularLocation>
</comment>
<feature type="region of interest" description="Disordered" evidence="6">
    <location>
        <begin position="94"/>
        <end position="115"/>
    </location>
</feature>
<keyword evidence="9" id="KW-1185">Reference proteome</keyword>
<dbReference type="FunFam" id="2.20.100.10:FF:000002">
    <property type="entry name" value="Unc-5 netrin receptor C"/>
    <property type="match status" value="1"/>
</dbReference>
<evidence type="ECO:0000313" key="9">
    <source>
        <dbReference type="Proteomes" id="UP001233172"/>
    </source>
</evidence>
<evidence type="ECO:0000256" key="5">
    <source>
        <dbReference type="ARBA" id="ARBA00023157"/>
    </source>
</evidence>
<organism evidence="8 9">
    <name type="scientific">Biomphalaria pfeifferi</name>
    <name type="common">Bloodfluke planorb</name>
    <name type="synonym">Freshwater snail</name>
    <dbReference type="NCBI Taxonomy" id="112525"/>
    <lineage>
        <taxon>Eukaryota</taxon>
        <taxon>Metazoa</taxon>
        <taxon>Spiralia</taxon>
        <taxon>Lophotrochozoa</taxon>
        <taxon>Mollusca</taxon>
        <taxon>Gastropoda</taxon>
        <taxon>Heterobranchia</taxon>
        <taxon>Euthyneura</taxon>
        <taxon>Panpulmonata</taxon>
        <taxon>Hygrophila</taxon>
        <taxon>Lymnaeoidea</taxon>
        <taxon>Planorbidae</taxon>
        <taxon>Biomphalaria</taxon>
    </lineage>
</organism>
<dbReference type="SMART" id="SM00209">
    <property type="entry name" value="TSP1"/>
    <property type="match status" value="6"/>
</dbReference>
<dbReference type="PRINTS" id="PR01705">
    <property type="entry name" value="TSP1REPEAT"/>
</dbReference>
<evidence type="ECO:0000256" key="7">
    <source>
        <dbReference type="SAM" id="SignalP"/>
    </source>
</evidence>
<keyword evidence="4" id="KW-0677">Repeat</keyword>
<keyword evidence="2" id="KW-0964">Secreted</keyword>
<protein>
    <submittedName>
        <fullName evidence="8">Hemicentin-1</fullName>
    </submittedName>
</protein>
<evidence type="ECO:0000256" key="1">
    <source>
        <dbReference type="ARBA" id="ARBA00004613"/>
    </source>
</evidence>
<dbReference type="InterPro" id="IPR000884">
    <property type="entry name" value="TSP1_rpt"/>
</dbReference>
<dbReference type="FunFam" id="2.20.100.10:FF:000007">
    <property type="entry name" value="Thrombospondin 1"/>
    <property type="match status" value="2"/>
</dbReference>
<dbReference type="PROSITE" id="PS50092">
    <property type="entry name" value="TSP1"/>
    <property type="match status" value="6"/>
</dbReference>
<proteinExistence type="predicted"/>
<reference evidence="8" key="1">
    <citation type="journal article" date="2023" name="PLoS Negl. Trop. Dis.">
        <title>A genome sequence for Biomphalaria pfeifferi, the major vector snail for the human-infecting parasite Schistosoma mansoni.</title>
        <authorList>
            <person name="Bu L."/>
            <person name="Lu L."/>
            <person name="Laidemitt M.R."/>
            <person name="Zhang S.M."/>
            <person name="Mutuku M."/>
            <person name="Mkoji G."/>
            <person name="Steinauer M."/>
            <person name="Loker E.S."/>
        </authorList>
    </citation>
    <scope>NUCLEOTIDE SEQUENCE</scope>
    <source>
        <strain evidence="8">KasaAsao</strain>
    </source>
</reference>
<dbReference type="PANTHER" id="PTHR22906:SF43">
    <property type="entry name" value="PROPERDIN"/>
    <property type="match status" value="1"/>
</dbReference>
<dbReference type="EMBL" id="JASAOG010000201">
    <property type="protein sequence ID" value="KAK0044248.1"/>
    <property type="molecule type" value="Genomic_DNA"/>
</dbReference>
<feature type="region of interest" description="Disordered" evidence="6">
    <location>
        <begin position="491"/>
        <end position="529"/>
    </location>
</feature>
<gene>
    <name evidence="8" type="ORF">Bpfe_026270</name>
</gene>